<reference evidence="10 11" key="1">
    <citation type="submission" date="2010-08" db="EMBL/GenBank/DDBJ databases">
        <title>The draft genome of Desulfovibrio fructosovorans JJ.</title>
        <authorList>
            <consortium name="US DOE Joint Genome Institute (JGI-PGF)"/>
            <person name="Lucas S."/>
            <person name="Copeland A."/>
            <person name="Lapidus A."/>
            <person name="Cheng J.-F."/>
            <person name="Bruce D."/>
            <person name="Goodwin L."/>
            <person name="Pitluck S."/>
            <person name="Land M.L."/>
            <person name="Hauser L."/>
            <person name="Chang Y.-J."/>
            <person name="Jeffries C."/>
            <person name="Wall J.D."/>
            <person name="Stahl D.A."/>
            <person name="Arkin A.P."/>
            <person name="Dehal P."/>
            <person name="Stolyar S.M."/>
            <person name="Hazen T.C."/>
            <person name="Woyke T.J."/>
        </authorList>
    </citation>
    <scope>NUCLEOTIDE SEQUENCE [LARGE SCALE GENOMIC DNA]</scope>
    <source>
        <strain evidence="10 11">JJ</strain>
    </source>
</reference>
<dbReference type="InterPro" id="IPR026046">
    <property type="entry name" value="UBIAD1"/>
</dbReference>
<dbReference type="AlphaFoldDB" id="E1JYA5"/>
<feature type="transmembrane region" description="Helical" evidence="8">
    <location>
        <begin position="87"/>
        <end position="108"/>
    </location>
</feature>
<evidence type="ECO:0000256" key="8">
    <source>
        <dbReference type="HAMAP-Rule" id="MF_01937"/>
    </source>
</evidence>
<comment type="caution">
    <text evidence="10">The sequence shown here is derived from an EMBL/GenBank/DDBJ whole genome shotgun (WGS) entry which is preliminary data.</text>
</comment>
<dbReference type="CDD" id="cd13962">
    <property type="entry name" value="PT_UbiA_UBIAD1"/>
    <property type="match status" value="1"/>
</dbReference>
<proteinExistence type="inferred from homology"/>
<dbReference type="Proteomes" id="UP000006250">
    <property type="component" value="Unassembled WGS sequence"/>
</dbReference>
<dbReference type="EC" id="2.5.1.74" evidence="8 9"/>
<dbReference type="UniPathway" id="UPA00079">
    <property type="reaction ID" value="UER00168"/>
</dbReference>
<evidence type="ECO:0000256" key="3">
    <source>
        <dbReference type="ARBA" id="ARBA00022475"/>
    </source>
</evidence>
<evidence type="ECO:0000256" key="7">
    <source>
        <dbReference type="ARBA" id="ARBA00023136"/>
    </source>
</evidence>
<evidence type="ECO:0000256" key="9">
    <source>
        <dbReference type="NCBIfam" id="TIGR00751"/>
    </source>
</evidence>
<sequence length="289" mass="30424" precursor="true">MATFSQWLTGARPQTLPAALAPVAAGTGAAAALDGAHAFRALLALVVALALQVGVNYANDYSDGVRGTDDERIGPFRLTGSKAASPGAVLAATCLSFAVALAAGVWLLALCGHWWLLVVGAACIPAAWFYTGGKRPYGYRGYGEVFVFIFFGLVAVLGTTYTQADRLSFTALWAAIGIGALACALLVTNNLRDIESDAKSGKYTLTVRLGDAKSRAFYMTLVGIALLMVACMLPRHPWTGLVFFILPLLARPVRAVLSGKAGKELLQVLRDTGKIELLYGLLLGLSLSL</sequence>
<dbReference type="InterPro" id="IPR044878">
    <property type="entry name" value="UbiA_sf"/>
</dbReference>
<dbReference type="InterPro" id="IPR000537">
    <property type="entry name" value="UbiA_prenyltransferase"/>
</dbReference>
<dbReference type="PIRSF" id="PIRSF005355">
    <property type="entry name" value="UBIAD1"/>
    <property type="match status" value="1"/>
</dbReference>
<evidence type="ECO:0000256" key="2">
    <source>
        <dbReference type="ARBA" id="ARBA00022428"/>
    </source>
</evidence>
<protein>
    <recommendedName>
        <fullName evidence="8 9">1,4-dihydroxy-2-naphthoate octaprenyltransferase</fullName>
        <shortName evidence="8">DHNA-octaprenyltransferase</shortName>
        <ecNumber evidence="8 9">2.5.1.74</ecNumber>
    </recommendedName>
</protein>
<dbReference type="NCBIfam" id="TIGR00751">
    <property type="entry name" value="menA"/>
    <property type="match status" value="1"/>
</dbReference>
<feature type="transmembrane region" description="Helical" evidence="8">
    <location>
        <begin position="142"/>
        <end position="161"/>
    </location>
</feature>
<evidence type="ECO:0000313" key="11">
    <source>
        <dbReference type="Proteomes" id="UP000006250"/>
    </source>
</evidence>
<keyword evidence="11" id="KW-1185">Reference proteome</keyword>
<evidence type="ECO:0000256" key="4">
    <source>
        <dbReference type="ARBA" id="ARBA00022679"/>
    </source>
</evidence>
<comment type="subcellular location">
    <subcellularLocation>
        <location evidence="8">Cell membrane</location>
        <topology evidence="8">Multi-pass membrane protein</topology>
    </subcellularLocation>
    <subcellularLocation>
        <location evidence="1">Membrane</location>
        <topology evidence="1">Multi-pass membrane protein</topology>
    </subcellularLocation>
</comment>
<keyword evidence="4 8" id="KW-0808">Transferase</keyword>
<comment type="function">
    <text evidence="8">Conversion of 1,4-dihydroxy-2-naphthoate (DHNA) to demethylmenaquinone (DMK).</text>
</comment>
<gene>
    <name evidence="8" type="primary">menA</name>
    <name evidence="10" type="ORF">DesfrDRAFT_2620</name>
</gene>
<name>E1JYA5_SOLFR</name>
<keyword evidence="5 8" id="KW-0812">Transmembrane</keyword>
<keyword evidence="7 8" id="KW-0472">Membrane</keyword>
<evidence type="ECO:0000313" key="10">
    <source>
        <dbReference type="EMBL" id="EFL50679.1"/>
    </source>
</evidence>
<feature type="transmembrane region" description="Helical" evidence="8">
    <location>
        <begin position="41"/>
        <end position="58"/>
    </location>
</feature>
<comment type="catalytic activity">
    <reaction evidence="8">
        <text>an all-trans-polyprenyl diphosphate + 1,4-dihydroxy-2-naphthoate + H(+) = a 2-demethylmenaquinol + CO2 + diphosphate</text>
        <dbReference type="Rhea" id="RHEA:26478"/>
        <dbReference type="Rhea" id="RHEA-COMP:9563"/>
        <dbReference type="Rhea" id="RHEA-COMP:9564"/>
        <dbReference type="ChEBI" id="CHEBI:11173"/>
        <dbReference type="ChEBI" id="CHEBI:15378"/>
        <dbReference type="ChEBI" id="CHEBI:16526"/>
        <dbReference type="ChEBI" id="CHEBI:33019"/>
        <dbReference type="ChEBI" id="CHEBI:55437"/>
        <dbReference type="ChEBI" id="CHEBI:58914"/>
        <dbReference type="EC" id="2.5.1.74"/>
    </reaction>
</comment>
<feature type="transmembrane region" description="Helical" evidence="8">
    <location>
        <begin position="167"/>
        <end position="187"/>
    </location>
</feature>
<dbReference type="NCBIfam" id="NF004751">
    <property type="entry name" value="PRK06080.1-3"/>
    <property type="match status" value="1"/>
</dbReference>
<dbReference type="PANTHER" id="PTHR13929">
    <property type="entry name" value="1,4-DIHYDROXY-2-NAPHTHOATE OCTAPRENYLTRANSFERASE"/>
    <property type="match status" value="1"/>
</dbReference>
<feature type="transmembrane region" description="Helical" evidence="8">
    <location>
        <begin position="216"/>
        <end position="235"/>
    </location>
</feature>
<dbReference type="Pfam" id="PF01040">
    <property type="entry name" value="UbiA"/>
    <property type="match status" value="1"/>
</dbReference>
<dbReference type="EMBL" id="AECZ01000017">
    <property type="protein sequence ID" value="EFL50679.1"/>
    <property type="molecule type" value="Genomic_DNA"/>
</dbReference>
<organism evidence="10 11">
    <name type="scientific">Solidesulfovibrio fructosivorans JJ]</name>
    <dbReference type="NCBI Taxonomy" id="596151"/>
    <lineage>
        <taxon>Bacteria</taxon>
        <taxon>Pseudomonadati</taxon>
        <taxon>Thermodesulfobacteriota</taxon>
        <taxon>Desulfovibrionia</taxon>
        <taxon>Desulfovibrionales</taxon>
        <taxon>Desulfovibrionaceae</taxon>
        <taxon>Solidesulfovibrio</taxon>
    </lineage>
</organism>
<accession>E1JYA5</accession>
<dbReference type="GO" id="GO:0042371">
    <property type="term" value="P:vitamin K biosynthetic process"/>
    <property type="evidence" value="ECO:0007669"/>
    <property type="project" value="TreeGrafter"/>
</dbReference>
<dbReference type="OrthoDB" id="9767568at2"/>
<evidence type="ECO:0000256" key="6">
    <source>
        <dbReference type="ARBA" id="ARBA00022989"/>
    </source>
</evidence>
<comment type="pathway">
    <text evidence="8">Quinol/quinone metabolism; menaquinone biosynthesis; menaquinol from 1,4-dihydroxy-2-naphthoate: step 1/2.</text>
</comment>
<dbReference type="eggNOG" id="COG1575">
    <property type="taxonomic scope" value="Bacteria"/>
</dbReference>
<comment type="similarity">
    <text evidence="8">Belongs to the MenA family. Type 1 subfamily.</text>
</comment>
<dbReference type="HAMAP" id="MF_01937">
    <property type="entry name" value="MenA_1"/>
    <property type="match status" value="1"/>
</dbReference>
<evidence type="ECO:0000256" key="1">
    <source>
        <dbReference type="ARBA" id="ARBA00004141"/>
    </source>
</evidence>
<keyword evidence="6 8" id="KW-1133">Transmembrane helix</keyword>
<dbReference type="InterPro" id="IPR004657">
    <property type="entry name" value="MenA"/>
</dbReference>
<dbReference type="RefSeq" id="WP_005994547.1">
    <property type="nucleotide sequence ID" value="NZ_AECZ01000017.1"/>
</dbReference>
<dbReference type="GO" id="GO:0005886">
    <property type="term" value="C:plasma membrane"/>
    <property type="evidence" value="ECO:0007669"/>
    <property type="project" value="UniProtKB-SubCell"/>
</dbReference>
<dbReference type="Gene3D" id="1.10.357.140">
    <property type="entry name" value="UbiA prenyltransferase"/>
    <property type="match status" value="1"/>
</dbReference>
<keyword evidence="3 8" id="KW-1003">Cell membrane</keyword>
<dbReference type="GO" id="GO:0009234">
    <property type="term" value="P:menaquinone biosynthetic process"/>
    <property type="evidence" value="ECO:0007669"/>
    <property type="project" value="UniProtKB-UniRule"/>
</dbReference>
<keyword evidence="2 8" id="KW-0474">Menaquinone biosynthesis</keyword>
<dbReference type="GO" id="GO:0046428">
    <property type="term" value="F:1,4-dihydroxy-2-naphthoate polyprenyltransferase activity"/>
    <property type="evidence" value="ECO:0007669"/>
    <property type="project" value="UniProtKB-UniRule"/>
</dbReference>
<dbReference type="STRING" id="596151.DesfrDRAFT_2620"/>
<dbReference type="PANTHER" id="PTHR13929:SF0">
    <property type="entry name" value="UBIA PRENYLTRANSFERASE DOMAIN-CONTAINING PROTEIN 1"/>
    <property type="match status" value="1"/>
</dbReference>
<feature type="transmembrane region" description="Helical" evidence="8">
    <location>
        <begin position="114"/>
        <end position="130"/>
    </location>
</feature>
<evidence type="ECO:0000256" key="5">
    <source>
        <dbReference type="ARBA" id="ARBA00022692"/>
    </source>
</evidence>